<dbReference type="Proteomes" id="UP000186551">
    <property type="component" value="Unassembled WGS sequence"/>
</dbReference>
<evidence type="ECO:0000256" key="1">
    <source>
        <dbReference type="ARBA" id="ARBA00007401"/>
    </source>
</evidence>
<dbReference type="Pfam" id="PF00703">
    <property type="entry name" value="Glyco_hydro_2"/>
    <property type="match status" value="1"/>
</dbReference>
<keyword evidence="4" id="KW-0732">Signal</keyword>
<dbReference type="Gene3D" id="3.20.20.80">
    <property type="entry name" value="Glycosidases"/>
    <property type="match status" value="1"/>
</dbReference>
<dbReference type="InterPro" id="IPR036156">
    <property type="entry name" value="Beta-gal/glucu_dom_sf"/>
</dbReference>
<dbReference type="SUPFAM" id="SSF49303">
    <property type="entry name" value="beta-Galactosidase/glucuronidase domain"/>
    <property type="match status" value="1"/>
</dbReference>
<dbReference type="PANTHER" id="PTHR42732">
    <property type="entry name" value="BETA-GALACTOSIDASE"/>
    <property type="match status" value="1"/>
</dbReference>
<protein>
    <submittedName>
        <fullName evidence="10">Beta-galactosidase</fullName>
    </submittedName>
</protein>
<feature type="domain" description="Glycoside hydrolase family 2 immunoglobulin-like beta-sandwich" evidence="5">
    <location>
        <begin position="193"/>
        <end position="297"/>
    </location>
</feature>
<feature type="domain" description="Glycoside hydrolase family 2 catalytic" evidence="6">
    <location>
        <begin position="305"/>
        <end position="603"/>
    </location>
</feature>
<dbReference type="Gene3D" id="2.60.120.260">
    <property type="entry name" value="Galactose-binding domain-like"/>
    <property type="match status" value="1"/>
</dbReference>
<keyword evidence="2" id="KW-0378">Hydrolase</keyword>
<evidence type="ECO:0000259" key="5">
    <source>
        <dbReference type="Pfam" id="PF00703"/>
    </source>
</evidence>
<evidence type="ECO:0000259" key="9">
    <source>
        <dbReference type="Pfam" id="PF16355"/>
    </source>
</evidence>
<dbReference type="Pfam" id="PF16355">
    <property type="entry name" value="DUF4982"/>
    <property type="match status" value="1"/>
</dbReference>
<dbReference type="InterPro" id="IPR032311">
    <property type="entry name" value="DUF4982"/>
</dbReference>
<reference evidence="10 11" key="1">
    <citation type="submission" date="2016-03" db="EMBL/GenBank/DDBJ databases">
        <title>Genome sequence of Pontibacter sp. nov., of the family cytophagaceae, isolated from marine sediment of the Yellow Sea, China.</title>
        <authorList>
            <person name="Zhang G."/>
            <person name="Zhang R."/>
        </authorList>
    </citation>
    <scope>NUCLEOTIDE SEQUENCE [LARGE SCALE GENOMIC DNA]</scope>
    <source>
        <strain evidence="10 11">S10-8</strain>
    </source>
</reference>
<comment type="similarity">
    <text evidence="1">Belongs to the glycosyl hydrolase 2 family.</text>
</comment>
<dbReference type="Pfam" id="PF11721">
    <property type="entry name" value="Malectin"/>
    <property type="match status" value="1"/>
</dbReference>
<evidence type="ECO:0000256" key="3">
    <source>
        <dbReference type="ARBA" id="ARBA00023295"/>
    </source>
</evidence>
<feature type="domain" description="Malectin" evidence="8">
    <location>
        <begin position="715"/>
        <end position="848"/>
    </location>
</feature>
<accession>A0A1Q5PI27</accession>
<dbReference type="RefSeq" id="WP_073850303.1">
    <property type="nucleotide sequence ID" value="NZ_LVWA01000002.1"/>
</dbReference>
<feature type="domain" description="Glycosyl hydrolases family 2 sugar binding" evidence="7">
    <location>
        <begin position="64"/>
        <end position="173"/>
    </location>
</feature>
<dbReference type="OrthoDB" id="1007335at2"/>
<gene>
    <name evidence="10" type="ORF">A3841_07490</name>
</gene>
<evidence type="ECO:0000259" key="6">
    <source>
        <dbReference type="Pfam" id="PF02836"/>
    </source>
</evidence>
<dbReference type="InterPro" id="IPR008979">
    <property type="entry name" value="Galactose-bd-like_sf"/>
</dbReference>
<dbReference type="Gene3D" id="2.60.120.430">
    <property type="entry name" value="Galactose-binding lectin"/>
    <property type="match status" value="1"/>
</dbReference>
<evidence type="ECO:0000313" key="10">
    <source>
        <dbReference type="EMBL" id="OKL41856.1"/>
    </source>
</evidence>
<dbReference type="InterPro" id="IPR051913">
    <property type="entry name" value="GH2_Domain-Containing"/>
</dbReference>
<feature type="domain" description="DUF4982" evidence="9">
    <location>
        <begin position="637"/>
        <end position="690"/>
    </location>
</feature>
<dbReference type="SUPFAM" id="SSF49785">
    <property type="entry name" value="Galactose-binding domain-like"/>
    <property type="match status" value="1"/>
</dbReference>
<dbReference type="InterPro" id="IPR021720">
    <property type="entry name" value="Malectin_dom"/>
</dbReference>
<dbReference type="PANTHER" id="PTHR42732:SF1">
    <property type="entry name" value="BETA-MANNOSIDASE"/>
    <property type="match status" value="1"/>
</dbReference>
<dbReference type="GO" id="GO:0004553">
    <property type="term" value="F:hydrolase activity, hydrolyzing O-glycosyl compounds"/>
    <property type="evidence" value="ECO:0007669"/>
    <property type="project" value="InterPro"/>
</dbReference>
<evidence type="ECO:0000256" key="2">
    <source>
        <dbReference type="ARBA" id="ARBA00022801"/>
    </source>
</evidence>
<evidence type="ECO:0000259" key="7">
    <source>
        <dbReference type="Pfam" id="PF02837"/>
    </source>
</evidence>
<dbReference type="AlphaFoldDB" id="A0A1Q5PI27"/>
<organism evidence="10 11">
    <name type="scientific">Pontibacter flavimaris</name>
    <dbReference type="NCBI Taxonomy" id="1797110"/>
    <lineage>
        <taxon>Bacteria</taxon>
        <taxon>Pseudomonadati</taxon>
        <taxon>Bacteroidota</taxon>
        <taxon>Cytophagia</taxon>
        <taxon>Cytophagales</taxon>
        <taxon>Hymenobacteraceae</taxon>
        <taxon>Pontibacter</taxon>
    </lineage>
</organism>
<dbReference type="PRINTS" id="PR00132">
    <property type="entry name" value="GLHYDRLASE2"/>
</dbReference>
<dbReference type="STRING" id="1797110.A3841_07490"/>
<keyword evidence="11" id="KW-1185">Reference proteome</keyword>
<proteinExistence type="inferred from homology"/>
<evidence type="ECO:0000259" key="8">
    <source>
        <dbReference type="Pfam" id="PF11721"/>
    </source>
</evidence>
<dbReference type="InterPro" id="IPR006102">
    <property type="entry name" value="Ig-like_GH2"/>
</dbReference>
<dbReference type="Gene3D" id="2.60.40.10">
    <property type="entry name" value="Immunoglobulins"/>
    <property type="match status" value="2"/>
</dbReference>
<keyword evidence="3" id="KW-0326">Glycosidase</keyword>
<feature type="chain" id="PRO_5012547363" evidence="4">
    <location>
        <begin position="21"/>
        <end position="895"/>
    </location>
</feature>
<dbReference type="InterPro" id="IPR013783">
    <property type="entry name" value="Ig-like_fold"/>
</dbReference>
<dbReference type="InterPro" id="IPR006101">
    <property type="entry name" value="Glyco_hydro_2"/>
</dbReference>
<evidence type="ECO:0000256" key="4">
    <source>
        <dbReference type="SAM" id="SignalP"/>
    </source>
</evidence>
<sequence>MRSIILLAFFSLYFTFTSHAQERLSSTINSNWLFLKGDTTQAGAAAKWQPVSVPHTWNAQDVLDDEPGYYRGTGWYKKTLYIPADWKEKEVYLYFEGAAQVAEVFINGKPVGKHIGSYTFFSFPISRFLKYNAAGNTPNQLVVKVDNSHNKDIPPLTGDYTFFGGIYRDVYLQALDKVHFDADNHATNGIFIATPKVTGDNAELRIKGAFVNKSNQKKKLLVRHQLLDADGNVFQELKKNFSASPGQKVSFDQELKHIKKARLWSVDDPYLYRVVSTISEAGSSTVLDEVTNPLGFRWFSFDAAKGFFLNGEPLKLIGASRHQDFKEMGNALSDAMHVRDVGLLKAMGGNFLRIAHYPQDPAILQACDRLGILAIIETPMGNHITETEAFAVNAANIQREMVRQNYNHPSLIVWSYMNEVLLRPQHEKGSERQELYFKNVAKLAQQLEDLTRKEDPHRYTLISNNGNFDLYNRTGLTRIPMLVGWNLYLGWYTDTFEDFGAYLDRHHQELPDKPVLVTEYGADADSRLHSFAPVRFDKTVEYTNAFHQAYLKAILERPFVAAGLIWNLAEFSSEHRVESTPHINSKGILTGDRKPKDGYRFYQANLLKDPYIQIGSKEWQLRTGFAASETNLTCTQAVVVFSNQPAVSLKLNGKLVGTASTEQGVVRFHVPFINGLNRIQAYASLDGAEITDQTDIQFDLLSQNLRSNALPFKTLHVSLGDQRMFYDEAAGQVWLPEQAYQPGSWGYVGGKVYTMENTTRHSYGSDKNILGTALDPVYATQRTGIEQFKLDVPAGDYEVTLHFAELVSGIKKEELAYNLGDGKQTAEDFEERVFDVSVNKKRMLSGLSNTGYLYPERAVSSKINVSVKHNEGITIGFKPLKGEAILNGIQVRKIR</sequence>
<dbReference type="InterPro" id="IPR006104">
    <property type="entry name" value="Glyco_hydro_2_N"/>
</dbReference>
<dbReference type="InterPro" id="IPR006103">
    <property type="entry name" value="Glyco_hydro_2_cat"/>
</dbReference>
<dbReference type="GO" id="GO:0005975">
    <property type="term" value="P:carbohydrate metabolic process"/>
    <property type="evidence" value="ECO:0007669"/>
    <property type="project" value="InterPro"/>
</dbReference>
<dbReference type="SUPFAM" id="SSF51445">
    <property type="entry name" value="(Trans)glycosidases"/>
    <property type="match status" value="1"/>
</dbReference>
<dbReference type="Pfam" id="PF02836">
    <property type="entry name" value="Glyco_hydro_2_C"/>
    <property type="match status" value="1"/>
</dbReference>
<feature type="signal peptide" evidence="4">
    <location>
        <begin position="1"/>
        <end position="20"/>
    </location>
</feature>
<evidence type="ECO:0000313" key="11">
    <source>
        <dbReference type="Proteomes" id="UP000186551"/>
    </source>
</evidence>
<name>A0A1Q5PI27_9BACT</name>
<dbReference type="EMBL" id="LVWA01000002">
    <property type="protein sequence ID" value="OKL41856.1"/>
    <property type="molecule type" value="Genomic_DNA"/>
</dbReference>
<comment type="caution">
    <text evidence="10">The sequence shown here is derived from an EMBL/GenBank/DDBJ whole genome shotgun (WGS) entry which is preliminary data.</text>
</comment>
<dbReference type="Pfam" id="PF02837">
    <property type="entry name" value="Glyco_hydro_2_N"/>
    <property type="match status" value="1"/>
</dbReference>
<dbReference type="InterPro" id="IPR017853">
    <property type="entry name" value="GH"/>
</dbReference>